<dbReference type="Proteomes" id="UP000242501">
    <property type="component" value="Unassembled WGS sequence"/>
</dbReference>
<name>A0A1G6GYY3_9GAMM</name>
<dbReference type="PIRSF" id="PIRSF028135">
    <property type="entry name" value="UCP028135_HipA-like"/>
    <property type="match status" value="1"/>
</dbReference>
<dbReference type="Pfam" id="PF07804">
    <property type="entry name" value="HipA_C"/>
    <property type="match status" value="1"/>
</dbReference>
<evidence type="ECO:0000313" key="5">
    <source>
        <dbReference type="EMBL" id="SDB87267.1"/>
    </source>
</evidence>
<reference evidence="6" key="1">
    <citation type="submission" date="2016-09" db="EMBL/GenBank/DDBJ databases">
        <authorList>
            <person name="Varghese N."/>
            <person name="Submissions S."/>
        </authorList>
    </citation>
    <scope>NUCLEOTIDE SEQUENCE [LARGE SCALE GENOMIC DNA]</scope>
    <source>
        <strain evidence="6">ANC 4422</strain>
    </source>
</reference>
<evidence type="ECO:0000313" key="6">
    <source>
        <dbReference type="Proteomes" id="UP000242501"/>
    </source>
</evidence>
<keyword evidence="3 5" id="KW-0418">Kinase</keyword>
<feature type="domain" description="HipA-like C-terminal" evidence="4">
    <location>
        <begin position="174"/>
        <end position="412"/>
    </location>
</feature>
<dbReference type="AlphaFoldDB" id="A0A1G6GYY3"/>
<dbReference type="GO" id="GO:0005829">
    <property type="term" value="C:cytosol"/>
    <property type="evidence" value="ECO:0007669"/>
    <property type="project" value="TreeGrafter"/>
</dbReference>
<organism evidence="5 6">
    <name type="scientific">Acinetobacter boissieri</name>
    <dbReference type="NCBI Taxonomy" id="1219383"/>
    <lineage>
        <taxon>Bacteria</taxon>
        <taxon>Pseudomonadati</taxon>
        <taxon>Pseudomonadota</taxon>
        <taxon>Gammaproteobacteria</taxon>
        <taxon>Moraxellales</taxon>
        <taxon>Moraxellaceae</taxon>
        <taxon>Acinetobacter</taxon>
    </lineage>
</organism>
<dbReference type="PANTHER" id="PTHR37419">
    <property type="entry name" value="SERINE/THREONINE-PROTEIN KINASE TOXIN HIPA"/>
    <property type="match status" value="1"/>
</dbReference>
<gene>
    <name evidence="5" type="ORF">SAMN05421733_10357</name>
</gene>
<keyword evidence="6" id="KW-1185">Reference proteome</keyword>
<evidence type="ECO:0000259" key="4">
    <source>
        <dbReference type="Pfam" id="PF07804"/>
    </source>
</evidence>
<sequence length="450" mass="51870">MRMTKTMKILTVQALIHQTTWQDIASLYLSEPEKGSSSVARLEYALDYAIEYLEQRNYYACSLSLPVQMMVQHENKHWFGFLDDLVPSGAARRYWINHLQLQHYTSQQQDSILLEKGVIAPVGHLRIKESIPIKDPNSTLHLRTFELSDVANRHSDFLEYAQQMGAISGGATGAGGEAPKLLIRFSSDEKVWIDTFQERFDQPDLHYLVKFPRNQRTEIDCNILRAEYHYYHALADLGFNTIDVKQMKLIEGEHYPSLWLPRFDTVWIDQQWQRRGLESVYSVLNCPAGSYLNHFEVIESLCQILKTIDSTFKSSDFICEWLQRDLLNIIFGNSDNHGRNTSFLKSADAVQLAPIYDFAPMKADPEGIIRSTSWGSPYEEGGEYRWAEICQHLGKHCPPEKSMQALKDLAQRLVGIKQNLIDRGVPHQIIDMPVLGLSYTENKLKRWQLL</sequence>
<protein>
    <submittedName>
        <fullName evidence="5">Serine/threonine-protein kinase HipA</fullName>
    </submittedName>
</protein>
<proteinExistence type="inferred from homology"/>
<evidence type="ECO:0000256" key="1">
    <source>
        <dbReference type="ARBA" id="ARBA00010164"/>
    </source>
</evidence>
<accession>A0A1G6GYY3</accession>
<dbReference type="InterPro" id="IPR012893">
    <property type="entry name" value="HipA-like_C"/>
</dbReference>
<dbReference type="InterPro" id="IPR052028">
    <property type="entry name" value="HipA_Ser/Thr_kinase"/>
</dbReference>
<keyword evidence="2" id="KW-0808">Transferase</keyword>
<dbReference type="Gene3D" id="1.10.1070.20">
    <property type="match status" value="1"/>
</dbReference>
<comment type="similarity">
    <text evidence="1">Belongs to the HipA Ser/Thr kinase family.</text>
</comment>
<dbReference type="STRING" id="1219383.SAMN05421733_10357"/>
<dbReference type="EMBL" id="FMYL01000003">
    <property type="protein sequence ID" value="SDB87267.1"/>
    <property type="molecule type" value="Genomic_DNA"/>
</dbReference>
<evidence type="ECO:0000256" key="3">
    <source>
        <dbReference type="ARBA" id="ARBA00022777"/>
    </source>
</evidence>
<evidence type="ECO:0000256" key="2">
    <source>
        <dbReference type="ARBA" id="ARBA00022679"/>
    </source>
</evidence>
<dbReference type="GO" id="GO:0004674">
    <property type="term" value="F:protein serine/threonine kinase activity"/>
    <property type="evidence" value="ECO:0007669"/>
    <property type="project" value="TreeGrafter"/>
</dbReference>
<dbReference type="PANTHER" id="PTHR37419:SF8">
    <property type="entry name" value="TOXIN YJJJ"/>
    <property type="match status" value="1"/>
</dbReference>
<dbReference type="InterPro" id="IPR016869">
    <property type="entry name" value="UCP028135_HipA-like"/>
</dbReference>